<evidence type="ECO:0000313" key="2">
    <source>
        <dbReference type="Proteomes" id="UP000500895"/>
    </source>
</evidence>
<proteinExistence type="predicted"/>
<sequence length="90" mass="10498">MRVRGRLHRAARAQARLNIDDFVLIRARTARIINIFSQLSRNPFNDHGQLVERVHCEFVYERRTSEADLATIVWRMAAPTGRINGRRIEA</sequence>
<evidence type="ECO:0000313" key="1">
    <source>
        <dbReference type="EMBL" id="QIP08471.1"/>
    </source>
</evidence>
<name>A0A6G9A7Q8_9BRAD</name>
<gene>
    <name evidence="1" type="ORF">HAV00_20390</name>
</gene>
<accession>A0A6G9A7Q8</accession>
<reference evidence="1 2" key="1">
    <citation type="journal article" date="2020" name="Int. J. Syst. Evol. Microbiol.">
        <title>Description and complete genome sequences of Bradyrhizobium symbiodeficiens sp. nov., a non-symbiotic bacterium associated with legumes native to Canada.</title>
        <authorList>
            <person name="Bromfield E.S.P."/>
            <person name="Cloutier S."/>
            <person name="Nguyen H.D.T."/>
        </authorList>
    </citation>
    <scope>NUCLEOTIDE SEQUENCE [LARGE SCALE GENOMIC DNA]</scope>
    <source>
        <strain evidence="1 2">101S1MB</strain>
    </source>
</reference>
<dbReference type="Proteomes" id="UP000500895">
    <property type="component" value="Chromosome"/>
</dbReference>
<dbReference type="RefSeq" id="WP_166468575.1">
    <property type="nucleotide sequence ID" value="NZ_CP050065.2"/>
</dbReference>
<protein>
    <submittedName>
        <fullName evidence="1">Uncharacterized protein</fullName>
    </submittedName>
</protein>
<dbReference type="EMBL" id="CP050066">
    <property type="protein sequence ID" value="QIP08471.1"/>
    <property type="molecule type" value="Genomic_DNA"/>
</dbReference>
<dbReference type="AlphaFoldDB" id="A0A6G9A7Q8"/>
<organism evidence="1 2">
    <name type="scientific">Bradyrhizobium symbiodeficiens</name>
    <dbReference type="NCBI Taxonomy" id="1404367"/>
    <lineage>
        <taxon>Bacteria</taxon>
        <taxon>Pseudomonadati</taxon>
        <taxon>Pseudomonadota</taxon>
        <taxon>Alphaproteobacteria</taxon>
        <taxon>Hyphomicrobiales</taxon>
        <taxon>Nitrobacteraceae</taxon>
        <taxon>Bradyrhizobium</taxon>
    </lineage>
</organism>